<name>A0A250J249_9BACT</name>
<protein>
    <submittedName>
        <fullName evidence="3">Cellulose-binding domain protein</fullName>
    </submittedName>
</protein>
<dbReference type="Pfam" id="PF07627">
    <property type="entry name" value="PSCyt3"/>
    <property type="match status" value="1"/>
</dbReference>
<dbReference type="SMART" id="SM00637">
    <property type="entry name" value="CBD_II"/>
    <property type="match status" value="1"/>
</dbReference>
<dbReference type="InterPro" id="IPR013042">
    <property type="entry name" value="DUF1592"/>
</dbReference>
<dbReference type="InterPro" id="IPR013036">
    <property type="entry name" value="DUF1587"/>
</dbReference>
<dbReference type="GO" id="GO:0005975">
    <property type="term" value="P:carbohydrate metabolic process"/>
    <property type="evidence" value="ECO:0007669"/>
    <property type="project" value="InterPro"/>
</dbReference>
<dbReference type="Proteomes" id="UP000217257">
    <property type="component" value="Chromosome"/>
</dbReference>
<dbReference type="SUPFAM" id="SSF49384">
    <property type="entry name" value="Carbohydrate-binding domain"/>
    <property type="match status" value="1"/>
</dbReference>
<dbReference type="InterPro" id="IPR012291">
    <property type="entry name" value="CBM2_carb-bd_dom_sf"/>
</dbReference>
<dbReference type="PROSITE" id="PS51257">
    <property type="entry name" value="PROKAR_LIPOPROTEIN"/>
    <property type="match status" value="1"/>
</dbReference>
<dbReference type="InterPro" id="IPR001919">
    <property type="entry name" value="CBD2"/>
</dbReference>
<feature type="compositionally biased region" description="Low complexity" evidence="1">
    <location>
        <begin position="742"/>
        <end position="761"/>
    </location>
</feature>
<dbReference type="Pfam" id="PF07624">
    <property type="entry name" value="PSD2"/>
    <property type="match status" value="1"/>
</dbReference>
<dbReference type="AlphaFoldDB" id="A0A250J249"/>
<evidence type="ECO:0000256" key="1">
    <source>
        <dbReference type="SAM" id="MobiDB-lite"/>
    </source>
</evidence>
<dbReference type="Pfam" id="PF07637">
    <property type="entry name" value="PSD5"/>
    <property type="match status" value="1"/>
</dbReference>
<evidence type="ECO:0000313" key="4">
    <source>
        <dbReference type="Proteomes" id="UP000217257"/>
    </source>
</evidence>
<proteinExistence type="predicted"/>
<feature type="compositionally biased region" description="Gly residues" evidence="1">
    <location>
        <begin position="728"/>
        <end position="741"/>
    </location>
</feature>
<feature type="compositionally biased region" description="Gly residues" evidence="1">
    <location>
        <begin position="700"/>
        <end position="720"/>
    </location>
</feature>
<dbReference type="Gene3D" id="2.60.40.290">
    <property type="match status" value="1"/>
</dbReference>
<accession>A0A250J249</accession>
<dbReference type="GO" id="GO:0004553">
    <property type="term" value="F:hydrolase activity, hydrolyzing O-glycosyl compounds"/>
    <property type="evidence" value="ECO:0007669"/>
    <property type="project" value="InterPro"/>
</dbReference>
<dbReference type="InterPro" id="IPR013043">
    <property type="entry name" value="DUF1595"/>
</dbReference>
<dbReference type="Pfam" id="PF07631">
    <property type="entry name" value="PSD4"/>
    <property type="match status" value="1"/>
</dbReference>
<dbReference type="Pfam" id="PF07626">
    <property type="entry name" value="PSD3"/>
    <property type="match status" value="1"/>
</dbReference>
<dbReference type="InterPro" id="IPR011478">
    <property type="entry name" value="DUF1585"/>
</dbReference>
<reference evidence="3 4" key="1">
    <citation type="submission" date="2017-06" db="EMBL/GenBank/DDBJ databases">
        <title>Sequencing and comparative analysis of myxobacterial genomes.</title>
        <authorList>
            <person name="Rupp O."/>
            <person name="Goesmann A."/>
            <person name="Sogaard-Andersen L."/>
        </authorList>
    </citation>
    <scope>NUCLEOTIDE SEQUENCE [LARGE SCALE GENOMIC DNA]</scope>
    <source>
        <strain evidence="3 4">DSM 52655</strain>
    </source>
</reference>
<feature type="compositionally biased region" description="Low complexity" evidence="1">
    <location>
        <begin position="32"/>
        <end position="46"/>
    </location>
</feature>
<dbReference type="GO" id="GO:0030247">
    <property type="term" value="F:polysaccharide binding"/>
    <property type="evidence" value="ECO:0007669"/>
    <property type="project" value="UniProtKB-UniRule"/>
</dbReference>
<dbReference type="Pfam" id="PF00553">
    <property type="entry name" value="CBM_2"/>
    <property type="match status" value="1"/>
</dbReference>
<dbReference type="InterPro" id="IPR008965">
    <property type="entry name" value="CBM2/CBM3_carb-bd_dom_sf"/>
</dbReference>
<dbReference type="KEGG" id="cfus:CYFUS_003000"/>
<dbReference type="RefSeq" id="WP_095985884.1">
    <property type="nucleotide sequence ID" value="NZ_CP022098.1"/>
</dbReference>
<gene>
    <name evidence="3" type="ORF">CYFUS_003000</name>
</gene>
<dbReference type="PROSITE" id="PS51173">
    <property type="entry name" value="CBM2"/>
    <property type="match status" value="1"/>
</dbReference>
<dbReference type="InterPro" id="IPR013039">
    <property type="entry name" value="DUF1588"/>
</dbReference>
<dbReference type="EMBL" id="CP022098">
    <property type="protein sequence ID" value="ATB37578.1"/>
    <property type="molecule type" value="Genomic_DNA"/>
</dbReference>
<feature type="domain" description="CBM2" evidence="2">
    <location>
        <begin position="755"/>
        <end position="842"/>
    </location>
</feature>
<feature type="region of interest" description="Disordered" evidence="1">
    <location>
        <begin position="21"/>
        <end position="63"/>
    </location>
</feature>
<evidence type="ECO:0000259" key="2">
    <source>
        <dbReference type="PROSITE" id="PS51173"/>
    </source>
</evidence>
<evidence type="ECO:0000313" key="3">
    <source>
        <dbReference type="EMBL" id="ATB37578.1"/>
    </source>
</evidence>
<feature type="region of interest" description="Disordered" evidence="1">
    <location>
        <begin position="685"/>
        <end position="763"/>
    </location>
</feature>
<organism evidence="3 4">
    <name type="scientific">Cystobacter fuscus</name>
    <dbReference type="NCBI Taxonomy" id="43"/>
    <lineage>
        <taxon>Bacteria</taxon>
        <taxon>Pseudomonadati</taxon>
        <taxon>Myxococcota</taxon>
        <taxon>Myxococcia</taxon>
        <taxon>Myxococcales</taxon>
        <taxon>Cystobacterineae</taxon>
        <taxon>Archangiaceae</taxon>
        <taxon>Cystobacter</taxon>
    </lineage>
</organism>
<sequence>MLTFRHLVALGTLASSLACGLAPPAEPDEELPSSGGPSGQFPPLQGEQDPTDPTDPTGCPDDAEFFRTRLWEPVMSVQCITCHNAGGSAAGTRMVLIPEGEPGAEENNLDTVRAVARLRYDGTSLLLLKPSGQHPLGHGGGKLLSPDSALYADFQRFTQRAEGVPGSCDATPPTQEACAADELDPTARRQLRMLTRFEYDNTLTDLLYLDEPSTWGQALPAEEVANGFDNAAAARTVGQLLTDKLLTASEQAAAAAVEKLSRHVSCSASAACALQFIQDFGARAFRAPLDETERTRYQALYTKVSTEEGFSEGIKAVTTSMLLSPNFLYRSELGVHQGGGRYALTDYEVASELSYLFWGSMPDAALFAKAKQGQLHTPEQIAAEARRMLTSPRSRPLLNHFVSQWMELERVDQVQKDPLVLANFSPELRTAMKTETLELFDHIVRQGSGQLSELFSADYTFASNTLATFYGLNMPVGGTTSPSGANMWSLKGTGRGGLLTHGGILAAQATPQAASPVRRGKLVRERLLCQPLPPAPPGLDLELGDTGTQQTNRQRFQEHSRNAACSTCHQLMDPIGFGFEQFDSVGRYKPKMANGDLVDASGEVLASRSTQGTFVGVDGLQVKLASSPDVADCFSLQWLRFAYGVAGEENTCAASQLTARFRQNSLSIPELIVSVTQLPRFTQRWGEADTQQPPLPSTDGGTGTTDGGTGTTDGGTGTTDGGTRPPDGGTGTTDGGTGTTDGGTRPPDGGTGTDAGTPSGGLQITQKVQSDWGTGYCNNVKLTNKGTSKVTWKVSITIVGTLTSAWSSYASASGSVVTFTGESWNRELEAGASTDFGYCAKR</sequence>